<organism evidence="1 2">
    <name type="scientific">Bacteroides fragilis CL07T12C05</name>
    <dbReference type="NCBI Taxonomy" id="997883"/>
    <lineage>
        <taxon>Bacteria</taxon>
        <taxon>Pseudomonadati</taxon>
        <taxon>Bacteroidota</taxon>
        <taxon>Bacteroidia</taxon>
        <taxon>Bacteroidales</taxon>
        <taxon>Bacteroidaceae</taxon>
        <taxon>Bacteroides</taxon>
    </lineage>
</organism>
<reference evidence="1 2" key="1">
    <citation type="submission" date="2012-02" db="EMBL/GenBank/DDBJ databases">
        <title>The Genome Sequence of Bacteroides fragilis CL07T12C05.</title>
        <authorList>
            <consortium name="The Broad Institute Genome Sequencing Platform"/>
            <person name="Earl A."/>
            <person name="Ward D."/>
            <person name="Feldgarden M."/>
            <person name="Gevers D."/>
            <person name="Zitomersky N.L."/>
            <person name="Coyne M.J."/>
            <person name="Comstock L.E."/>
            <person name="Young S.K."/>
            <person name="Zeng Q."/>
            <person name="Gargeya S."/>
            <person name="Fitzgerald M."/>
            <person name="Haas B."/>
            <person name="Abouelleil A."/>
            <person name="Alvarado L."/>
            <person name="Arachchi H.M."/>
            <person name="Berlin A."/>
            <person name="Chapman S.B."/>
            <person name="Gearin G."/>
            <person name="Goldberg J."/>
            <person name="Griggs A."/>
            <person name="Gujja S."/>
            <person name="Hansen M."/>
            <person name="Heiman D."/>
            <person name="Howarth C."/>
            <person name="Larimer J."/>
            <person name="Lui A."/>
            <person name="MacDonald P.J.P."/>
            <person name="McCowen C."/>
            <person name="Montmayeur A."/>
            <person name="Murphy C."/>
            <person name="Neiman D."/>
            <person name="Pearson M."/>
            <person name="Priest M."/>
            <person name="Roberts A."/>
            <person name="Saif S."/>
            <person name="Shea T."/>
            <person name="Sisk P."/>
            <person name="Stolte C."/>
            <person name="Sykes S."/>
            <person name="Wortman J."/>
            <person name="Nusbaum C."/>
            <person name="Birren B."/>
        </authorList>
    </citation>
    <scope>NUCLEOTIDE SEQUENCE [LARGE SCALE GENOMIC DNA]</scope>
    <source>
        <strain evidence="1 2">CL07T12C05</strain>
    </source>
</reference>
<accession>A0A0E2APM8</accession>
<sequence length="143" mass="16032">MELVEFMSNKECVVETFKVNGLIAKDNTVTEKGLMAIQFYLDMIEQKKPELENCQTAYMSCSEVEEWEKKNAAASVSFDSGGVVEFLPIEMFSKDAKIEKGGGIKGMLISMCDCACEDEISEIVSSNDEIRKLRDALNKYLES</sequence>
<comment type="caution">
    <text evidence="1">The sequence shown here is derived from an EMBL/GenBank/DDBJ whole genome shotgun (WGS) entry which is preliminary data.</text>
</comment>
<dbReference type="HOGENOM" id="CLU_1802192_0_0_10"/>
<proteinExistence type="predicted"/>
<gene>
    <name evidence="1" type="ORF">HMPREF1056_02121</name>
</gene>
<dbReference type="EMBL" id="AGXN01000012">
    <property type="protein sequence ID" value="EIY96233.1"/>
    <property type="molecule type" value="Genomic_DNA"/>
</dbReference>
<protein>
    <submittedName>
        <fullName evidence="1">Uncharacterized protein</fullName>
    </submittedName>
</protein>
<name>A0A0E2APM8_BACFG</name>
<evidence type="ECO:0000313" key="1">
    <source>
        <dbReference type="EMBL" id="EIY96233.1"/>
    </source>
</evidence>
<dbReference type="PATRIC" id="fig|997883.3.peg.2217"/>
<dbReference type="Proteomes" id="UP000003879">
    <property type="component" value="Unassembled WGS sequence"/>
</dbReference>
<dbReference type="AlphaFoldDB" id="A0A0E2APM8"/>
<dbReference type="RefSeq" id="WP_004326765.1">
    <property type="nucleotide sequence ID" value="NZ_JH724215.1"/>
</dbReference>
<evidence type="ECO:0000313" key="2">
    <source>
        <dbReference type="Proteomes" id="UP000003879"/>
    </source>
</evidence>